<protein>
    <recommendedName>
        <fullName evidence="1">Polynucleotide kinase PNKP phosphatase domain-containing protein</fullName>
    </recommendedName>
</protein>
<evidence type="ECO:0000313" key="2">
    <source>
        <dbReference type="EMBL" id="CAB5226196.1"/>
    </source>
</evidence>
<sequence length="131" mass="15558">MSRKVIAIDFDGTLTHLQDNYHNMEIHELRPNETIINYVRALHSEYHFIVIFTARLSHYREEIAAYLNFHKIPFDLIHTEKLRFDVLIDDRTLHPSLIEAFANDTHYQLVDKIRLETLSLNLNLSDVNKNE</sequence>
<dbReference type="Pfam" id="PF25109">
    <property type="entry name" value="HAD_PNKP"/>
    <property type="match status" value="1"/>
</dbReference>
<gene>
    <name evidence="2" type="ORF">UFOVP755_101</name>
</gene>
<name>A0A6J7X6E9_9CAUD</name>
<evidence type="ECO:0000259" key="1">
    <source>
        <dbReference type="Pfam" id="PF25109"/>
    </source>
</evidence>
<dbReference type="Gene3D" id="3.40.50.1000">
    <property type="entry name" value="HAD superfamily/HAD-like"/>
    <property type="match status" value="1"/>
</dbReference>
<feature type="domain" description="Polynucleotide kinase PNKP phosphatase" evidence="1">
    <location>
        <begin position="4"/>
        <end position="73"/>
    </location>
</feature>
<organism evidence="2">
    <name type="scientific">uncultured Caudovirales phage</name>
    <dbReference type="NCBI Taxonomy" id="2100421"/>
    <lineage>
        <taxon>Viruses</taxon>
        <taxon>Duplodnaviria</taxon>
        <taxon>Heunggongvirae</taxon>
        <taxon>Uroviricota</taxon>
        <taxon>Caudoviricetes</taxon>
        <taxon>Peduoviridae</taxon>
        <taxon>Maltschvirus</taxon>
        <taxon>Maltschvirus maltsch</taxon>
    </lineage>
</organism>
<reference evidence="2" key="1">
    <citation type="submission" date="2020-05" db="EMBL/GenBank/DDBJ databases">
        <authorList>
            <person name="Chiriac C."/>
            <person name="Salcher M."/>
            <person name="Ghai R."/>
            <person name="Kavagutti S V."/>
        </authorList>
    </citation>
    <scope>NUCLEOTIDE SEQUENCE</scope>
</reference>
<dbReference type="EMBL" id="LR798356">
    <property type="protein sequence ID" value="CAB5226196.1"/>
    <property type="molecule type" value="Genomic_DNA"/>
</dbReference>
<dbReference type="SUPFAM" id="SSF56784">
    <property type="entry name" value="HAD-like"/>
    <property type="match status" value="1"/>
</dbReference>
<dbReference type="InterPro" id="IPR023214">
    <property type="entry name" value="HAD_sf"/>
</dbReference>
<dbReference type="InterPro" id="IPR036412">
    <property type="entry name" value="HAD-like_sf"/>
</dbReference>
<dbReference type="InterPro" id="IPR056782">
    <property type="entry name" value="HAD_PNKP"/>
</dbReference>
<accession>A0A6J7X6E9</accession>
<proteinExistence type="predicted"/>